<organism evidence="1 2">
    <name type="scientific">Prunus armeniaca</name>
    <name type="common">Apricot</name>
    <name type="synonym">Armeniaca vulgaris</name>
    <dbReference type="NCBI Taxonomy" id="36596"/>
    <lineage>
        <taxon>Eukaryota</taxon>
        <taxon>Viridiplantae</taxon>
        <taxon>Streptophyta</taxon>
        <taxon>Embryophyta</taxon>
        <taxon>Tracheophyta</taxon>
        <taxon>Spermatophyta</taxon>
        <taxon>Magnoliopsida</taxon>
        <taxon>eudicotyledons</taxon>
        <taxon>Gunneridae</taxon>
        <taxon>Pentapetalae</taxon>
        <taxon>rosids</taxon>
        <taxon>fabids</taxon>
        <taxon>Rosales</taxon>
        <taxon>Rosaceae</taxon>
        <taxon>Amygdaloideae</taxon>
        <taxon>Amygdaleae</taxon>
        <taxon>Prunus</taxon>
    </lineage>
</organism>
<dbReference type="Proteomes" id="UP000507222">
    <property type="component" value="Unassembled WGS sequence"/>
</dbReference>
<name>A0A6J5TJ85_PRUAR</name>
<reference evidence="1 2" key="1">
    <citation type="submission" date="2020-05" db="EMBL/GenBank/DDBJ databases">
        <authorList>
            <person name="Campoy J."/>
            <person name="Schneeberger K."/>
            <person name="Spophaly S."/>
        </authorList>
    </citation>
    <scope>NUCLEOTIDE SEQUENCE [LARGE SCALE GENOMIC DNA]</scope>
    <source>
        <strain evidence="1">PruArmRojPasFocal</strain>
    </source>
</reference>
<proteinExistence type="predicted"/>
<sequence length="68" mass="8147">MHQSRKKALADLHQMRTVNMEELSDVQCRPESQLKFITDAWQQESAEMVLCLSVLYYYYQYSCRHVES</sequence>
<protein>
    <submittedName>
        <fullName evidence="1">Uncharacterized protein</fullName>
    </submittedName>
</protein>
<evidence type="ECO:0000313" key="1">
    <source>
        <dbReference type="EMBL" id="CAB4263669.1"/>
    </source>
</evidence>
<gene>
    <name evidence="1" type="ORF">CURHAP_LOCUS4319</name>
</gene>
<evidence type="ECO:0000313" key="2">
    <source>
        <dbReference type="Proteomes" id="UP000507222"/>
    </source>
</evidence>
<dbReference type="EMBL" id="CAEKDK010000001">
    <property type="protein sequence ID" value="CAB4263669.1"/>
    <property type="molecule type" value="Genomic_DNA"/>
</dbReference>
<dbReference type="AlphaFoldDB" id="A0A6J5TJ85"/>
<accession>A0A6J5TJ85</accession>